<dbReference type="EMBL" id="CM042887">
    <property type="protein sequence ID" value="KAI4330259.1"/>
    <property type="molecule type" value="Genomic_DNA"/>
</dbReference>
<dbReference type="Proteomes" id="UP001057402">
    <property type="component" value="Chromosome 8"/>
</dbReference>
<evidence type="ECO:0000313" key="2">
    <source>
        <dbReference type="Proteomes" id="UP001057402"/>
    </source>
</evidence>
<sequence>MGALPSSTIRPKATVFTVTCVLHLRIALFCGFMMMFHSQAIYSLDCGTEAARHLLGSTPHDRLLIGTFDSFASLLLFAIG</sequence>
<proteinExistence type="predicted"/>
<organism evidence="1 2">
    <name type="scientific">Melastoma candidum</name>
    <dbReference type="NCBI Taxonomy" id="119954"/>
    <lineage>
        <taxon>Eukaryota</taxon>
        <taxon>Viridiplantae</taxon>
        <taxon>Streptophyta</taxon>
        <taxon>Embryophyta</taxon>
        <taxon>Tracheophyta</taxon>
        <taxon>Spermatophyta</taxon>
        <taxon>Magnoliopsida</taxon>
        <taxon>eudicotyledons</taxon>
        <taxon>Gunneridae</taxon>
        <taxon>Pentapetalae</taxon>
        <taxon>rosids</taxon>
        <taxon>malvids</taxon>
        <taxon>Myrtales</taxon>
        <taxon>Melastomataceae</taxon>
        <taxon>Melastomatoideae</taxon>
        <taxon>Melastomateae</taxon>
        <taxon>Melastoma</taxon>
    </lineage>
</organism>
<keyword evidence="2" id="KW-1185">Reference proteome</keyword>
<accession>A0ACB9N3R4</accession>
<comment type="caution">
    <text evidence="1">The sequence shown here is derived from an EMBL/GenBank/DDBJ whole genome shotgun (WGS) entry which is preliminary data.</text>
</comment>
<name>A0ACB9N3R4_9MYRT</name>
<reference evidence="2" key="1">
    <citation type="journal article" date="2023" name="Front. Plant Sci.">
        <title>Chromosomal-level genome assembly of Melastoma candidum provides insights into trichome evolution.</title>
        <authorList>
            <person name="Zhong Y."/>
            <person name="Wu W."/>
            <person name="Sun C."/>
            <person name="Zou P."/>
            <person name="Liu Y."/>
            <person name="Dai S."/>
            <person name="Zhou R."/>
        </authorList>
    </citation>
    <scope>NUCLEOTIDE SEQUENCE [LARGE SCALE GENOMIC DNA]</scope>
</reference>
<gene>
    <name evidence="1" type="ORF">MLD38_028559</name>
</gene>
<evidence type="ECO:0000313" key="1">
    <source>
        <dbReference type="EMBL" id="KAI4330259.1"/>
    </source>
</evidence>
<protein>
    <submittedName>
        <fullName evidence="1">Uncharacterized protein</fullName>
    </submittedName>
</protein>